<accession>A0A9D2HI55</accession>
<name>A0A9D2HI55_9FIRM</name>
<evidence type="ECO:0000313" key="1">
    <source>
        <dbReference type="EMBL" id="HJA71210.1"/>
    </source>
</evidence>
<dbReference type="InterPro" id="IPR024541">
    <property type="entry name" value="DUF3881"/>
</dbReference>
<organism evidence="1 2">
    <name type="scientific">Candidatus Lachnoclostridium stercoravium</name>
    <dbReference type="NCBI Taxonomy" id="2838633"/>
    <lineage>
        <taxon>Bacteria</taxon>
        <taxon>Bacillati</taxon>
        <taxon>Bacillota</taxon>
        <taxon>Clostridia</taxon>
        <taxon>Lachnospirales</taxon>
        <taxon>Lachnospiraceae</taxon>
    </lineage>
</organism>
<reference evidence="1" key="2">
    <citation type="submission" date="2021-04" db="EMBL/GenBank/DDBJ databases">
        <authorList>
            <person name="Gilroy R."/>
        </authorList>
    </citation>
    <scope>NUCLEOTIDE SEQUENCE</scope>
    <source>
        <strain evidence="1">CHK178-16964</strain>
    </source>
</reference>
<reference evidence="1" key="1">
    <citation type="journal article" date="2021" name="PeerJ">
        <title>Extensive microbial diversity within the chicken gut microbiome revealed by metagenomics and culture.</title>
        <authorList>
            <person name="Gilroy R."/>
            <person name="Ravi A."/>
            <person name="Getino M."/>
            <person name="Pursley I."/>
            <person name="Horton D.L."/>
            <person name="Alikhan N.F."/>
            <person name="Baker D."/>
            <person name="Gharbi K."/>
            <person name="Hall N."/>
            <person name="Watson M."/>
            <person name="Adriaenssens E.M."/>
            <person name="Foster-Nyarko E."/>
            <person name="Jarju S."/>
            <person name="Secka A."/>
            <person name="Antonio M."/>
            <person name="Oren A."/>
            <person name="Chaudhuri R.R."/>
            <person name="La Ragione R."/>
            <person name="Hildebrand F."/>
            <person name="Pallen M.J."/>
        </authorList>
    </citation>
    <scope>NUCLEOTIDE SEQUENCE</scope>
    <source>
        <strain evidence="1">CHK178-16964</strain>
    </source>
</reference>
<dbReference type="Pfam" id="PF12997">
    <property type="entry name" value="DUF3881"/>
    <property type="match status" value="1"/>
</dbReference>
<proteinExistence type="predicted"/>
<protein>
    <submittedName>
        <fullName evidence="1">DUF3881 family protein</fullName>
    </submittedName>
</protein>
<dbReference type="AlphaFoldDB" id="A0A9D2HI55"/>
<gene>
    <name evidence="1" type="ORF">IAA07_06455</name>
</gene>
<evidence type="ECO:0000313" key="2">
    <source>
        <dbReference type="Proteomes" id="UP000823900"/>
    </source>
</evidence>
<sequence length="294" mass="34058">MHKYLRSIGFSDYNSEKDIEKLLQDMVSYSVDRKALKIDEHTTFCEVRGETAPGMGIAIYGTIDGDGRFRREYYYPYMESMDITSQAECQIQRHTEKETFSGLLEEYRVGISLIFFMDNLFEYRKMQTEKGKEKIRDVRLSALCNEGKVLLPIKKTSRQIEMARVAAKDRNSLIEAAKNGDEDAIETLTIEDIDMYSQISKRVQKEDLYSIIDTCFMPWGVECDQYSIIGDIKKVDEKRNRFTGEDVYDLTLECSDLTFHVGIAKKDLLGEPLPGRRFKGQIWMQGIVDFDYSS</sequence>
<comment type="caution">
    <text evidence="1">The sequence shown here is derived from an EMBL/GenBank/DDBJ whole genome shotgun (WGS) entry which is preliminary data.</text>
</comment>
<dbReference type="EMBL" id="DWZA01000057">
    <property type="protein sequence ID" value="HJA71210.1"/>
    <property type="molecule type" value="Genomic_DNA"/>
</dbReference>
<dbReference type="Proteomes" id="UP000823900">
    <property type="component" value="Unassembled WGS sequence"/>
</dbReference>